<evidence type="ECO:0000256" key="1">
    <source>
        <dbReference type="SAM" id="MobiDB-lite"/>
    </source>
</evidence>
<organism evidence="4 5">
    <name type="scientific">Didymodactylos carnosus</name>
    <dbReference type="NCBI Taxonomy" id="1234261"/>
    <lineage>
        <taxon>Eukaryota</taxon>
        <taxon>Metazoa</taxon>
        <taxon>Spiralia</taxon>
        <taxon>Gnathifera</taxon>
        <taxon>Rotifera</taxon>
        <taxon>Eurotatoria</taxon>
        <taxon>Bdelloidea</taxon>
        <taxon>Philodinida</taxon>
        <taxon>Philodinidae</taxon>
        <taxon>Didymodactylos</taxon>
    </lineage>
</organism>
<accession>A0A8S2IX85</accession>
<evidence type="ECO:0000313" key="3">
    <source>
        <dbReference type="EMBL" id="CAF0995807.1"/>
    </source>
</evidence>
<dbReference type="PANTHER" id="PTHR47508">
    <property type="entry name" value="SAM DOMAIN-CONTAINING PROTEIN-RELATED"/>
    <property type="match status" value="1"/>
</dbReference>
<dbReference type="AlphaFoldDB" id="A0A8S2IX85"/>
<evidence type="ECO:0000313" key="4">
    <source>
        <dbReference type="EMBL" id="CAF3765514.1"/>
    </source>
</evidence>
<name>A0A8S2IX85_9BILA</name>
<proteinExistence type="predicted"/>
<comment type="caution">
    <text evidence="4">The sequence shown here is derived from an EMBL/GenBank/DDBJ whole genome shotgun (WGS) entry which is preliminary data.</text>
</comment>
<dbReference type="EMBL" id="CAJOBA010006182">
    <property type="protein sequence ID" value="CAF3765514.1"/>
    <property type="molecule type" value="Genomic_DNA"/>
</dbReference>
<evidence type="ECO:0000259" key="2">
    <source>
        <dbReference type="Pfam" id="PF13676"/>
    </source>
</evidence>
<evidence type="ECO:0000313" key="5">
    <source>
        <dbReference type="Proteomes" id="UP000682733"/>
    </source>
</evidence>
<dbReference type="PANTHER" id="PTHR47508:SF1">
    <property type="entry name" value="NON-SPECIFIC SERINE_THREONINE PROTEIN KINASE"/>
    <property type="match status" value="1"/>
</dbReference>
<feature type="region of interest" description="Disordered" evidence="1">
    <location>
        <begin position="727"/>
        <end position="754"/>
    </location>
</feature>
<feature type="compositionally biased region" description="Basic and acidic residues" evidence="1">
    <location>
        <begin position="528"/>
        <end position="560"/>
    </location>
</feature>
<dbReference type="Pfam" id="PF13676">
    <property type="entry name" value="TIR_2"/>
    <property type="match status" value="1"/>
</dbReference>
<dbReference type="Gene3D" id="3.40.50.10140">
    <property type="entry name" value="Toll/interleukin-1 receptor homology (TIR) domain"/>
    <property type="match status" value="1"/>
</dbReference>
<feature type="domain" description="TIR" evidence="2">
    <location>
        <begin position="328"/>
        <end position="389"/>
    </location>
</feature>
<dbReference type="InterPro" id="IPR000157">
    <property type="entry name" value="TIR_dom"/>
</dbReference>
<protein>
    <recommendedName>
        <fullName evidence="2">TIR domain-containing protein</fullName>
    </recommendedName>
</protein>
<dbReference type="InterPro" id="IPR035897">
    <property type="entry name" value="Toll_tir_struct_dom_sf"/>
</dbReference>
<sequence length="801" mass="92117">MIVLRYLAGLFNRAQVRLFQFSDKSTIWRYGSLLVKNNHRAVIIRTGLVNESFYGVTYDISFPCPDCVEQKSSEPWQFSSTLVRRAIELNSPSIQCHRLFHIASVTDLQAVIPPDSKSNYDLHLEQSVRDLKAYKQNIAVDVVFLYPPDNVPSDSEKLTKIDPRQIKDDLAKHGLKVWSPDSMCEFKIENHFLIIKEARFILFGISSELVLNESNKNLYDAYQTIQNFLRKPIIPILFGMDKRWQETPLGIAMTDVLYIKMQEKKRYELKMQEIIERLQHDKTKNEFERLRDQPTDVFISYCWTNSYDAVSKGTKSTSTSLGWGDPRTLKDFLEQRDLSVWMDITRLGKSGVLHDIVQGLKKTKVVIACVSDEYTDSDTCKNEFLFAKNTLRLPVILAVFGLGDKWRTTEVGMCSCHCSQINFQYENPSAFEDIFKFVQDNLPKRHGSATLNLSASTAPIVEENTTTAYQELFELTQRKFLRLTMNMAESMSVRPFPRLFALDFVGKEERTAQEIQTIEFADAQRGTVTEKEKKISGEKDEEKKDVDKEDAANVDDNKTETQPEKLIKKLCIRVLCENEENWHPAGHPFATEKRFVQRSSSYLSRIMLFLKHSELPLEIMTSEGEIELQRLTEDAKAITIELKDSYGSLRRWVMDSDPEEKYCGLKRCLMPSGKMLWLCDEHQKQPRVVVVTDSVSSSTGHRDEEKNMIMTALERLYEKIANNEITPFVKQPSSNRPSLTSSQRLKRRSSRAGREATTIKQYIEVIDKDKDNTINEDHESAPAYEQVGVTPSVKSAVCTVM</sequence>
<reference evidence="4" key="1">
    <citation type="submission" date="2021-02" db="EMBL/GenBank/DDBJ databases">
        <authorList>
            <person name="Nowell W R."/>
        </authorList>
    </citation>
    <scope>NUCLEOTIDE SEQUENCE</scope>
</reference>
<dbReference type="Proteomes" id="UP000682733">
    <property type="component" value="Unassembled WGS sequence"/>
</dbReference>
<feature type="compositionally biased region" description="Polar residues" evidence="1">
    <location>
        <begin position="731"/>
        <end position="743"/>
    </location>
</feature>
<feature type="region of interest" description="Disordered" evidence="1">
    <location>
        <begin position="526"/>
        <end position="560"/>
    </location>
</feature>
<gene>
    <name evidence="3" type="ORF">OVA965_LOCUS14305</name>
    <name evidence="4" type="ORF">TMI583_LOCUS14308</name>
</gene>
<dbReference type="GO" id="GO:0007165">
    <property type="term" value="P:signal transduction"/>
    <property type="evidence" value="ECO:0007669"/>
    <property type="project" value="InterPro"/>
</dbReference>
<dbReference type="EMBL" id="CAJNOK010006175">
    <property type="protein sequence ID" value="CAF0995807.1"/>
    <property type="molecule type" value="Genomic_DNA"/>
</dbReference>
<dbReference type="SUPFAM" id="SSF52200">
    <property type="entry name" value="Toll/Interleukin receptor TIR domain"/>
    <property type="match status" value="1"/>
</dbReference>
<dbReference type="Proteomes" id="UP000677228">
    <property type="component" value="Unassembled WGS sequence"/>
</dbReference>